<evidence type="ECO:0000256" key="1">
    <source>
        <dbReference type="SAM" id="MobiDB-lite"/>
    </source>
</evidence>
<feature type="region of interest" description="Disordered" evidence="1">
    <location>
        <begin position="317"/>
        <end position="352"/>
    </location>
</feature>
<comment type="caution">
    <text evidence="2">The sequence shown here is derived from an EMBL/GenBank/DDBJ whole genome shotgun (WGS) entry which is preliminary data.</text>
</comment>
<accession>A0A8J8NE31</accession>
<keyword evidence="3" id="KW-1185">Reference proteome</keyword>
<gene>
    <name evidence="2" type="ORF">FGO68_gene7457</name>
</gene>
<dbReference type="Proteomes" id="UP000785679">
    <property type="component" value="Unassembled WGS sequence"/>
</dbReference>
<dbReference type="EMBL" id="RRYP01019182">
    <property type="protein sequence ID" value="TNV73336.1"/>
    <property type="molecule type" value="Genomic_DNA"/>
</dbReference>
<proteinExistence type="predicted"/>
<evidence type="ECO:0000313" key="3">
    <source>
        <dbReference type="Proteomes" id="UP000785679"/>
    </source>
</evidence>
<protein>
    <submittedName>
        <fullName evidence="2">Uncharacterized protein</fullName>
    </submittedName>
</protein>
<feature type="compositionally biased region" description="Basic and acidic residues" evidence="1">
    <location>
        <begin position="267"/>
        <end position="276"/>
    </location>
</feature>
<evidence type="ECO:0000313" key="2">
    <source>
        <dbReference type="EMBL" id="TNV73336.1"/>
    </source>
</evidence>
<dbReference type="AlphaFoldDB" id="A0A8J8NE31"/>
<feature type="compositionally biased region" description="Basic and acidic residues" evidence="1">
    <location>
        <begin position="317"/>
        <end position="327"/>
    </location>
</feature>
<reference evidence="2" key="1">
    <citation type="submission" date="2019-06" db="EMBL/GenBank/DDBJ databases">
        <authorList>
            <person name="Zheng W."/>
        </authorList>
    </citation>
    <scope>NUCLEOTIDE SEQUENCE</scope>
    <source>
        <strain evidence="2">QDHG01</strain>
    </source>
</reference>
<organism evidence="2 3">
    <name type="scientific">Halteria grandinella</name>
    <dbReference type="NCBI Taxonomy" id="5974"/>
    <lineage>
        <taxon>Eukaryota</taxon>
        <taxon>Sar</taxon>
        <taxon>Alveolata</taxon>
        <taxon>Ciliophora</taxon>
        <taxon>Intramacronucleata</taxon>
        <taxon>Spirotrichea</taxon>
        <taxon>Stichotrichia</taxon>
        <taxon>Sporadotrichida</taxon>
        <taxon>Halteriidae</taxon>
        <taxon>Halteria</taxon>
    </lineage>
</organism>
<name>A0A8J8NE31_HALGN</name>
<sequence length="417" mass="48568">MAVALSIISPITQIASKLMMFQSKFKVNAKTLEELLGILKELKVKVETIWEHENFKSKKMAMLESFQFDMDYQRVLRAMNQKINESIKQVEGYQNMNAFMRLLRVEHIRREIHLMQAQIMKMSTEINQFEINRSLQEMKARQSLTDMEIRGLVGANQQQVLPMLLQIQQQLRDMNEQILQLQNGQKGDFDTCSMMSGSTSLFDSQHQRMPPLRRSISSNQSTIKSQQASDLFNFSTAQSLKMPLITMRSQSPSFTISEAPRVPWHKIRQDKLERQKQRTSQQRLQFEENKRQKESIRAMLRLPPIVPKESKVLRQMEEDIPKEHKNPDISYSSDENEESKENPQLNQSSPIMRAKKVLLNRSKSCEKRGNETVPYEDGFMVSFKPQQKQNISGNKVVPVMIQPISKQQVDLDDSLEM</sequence>
<feature type="region of interest" description="Disordered" evidence="1">
    <location>
        <begin position="267"/>
        <end position="292"/>
    </location>
</feature>